<feature type="transmembrane region" description="Helical" evidence="2">
    <location>
        <begin position="241"/>
        <end position="265"/>
    </location>
</feature>
<feature type="region of interest" description="Disordered" evidence="1">
    <location>
        <begin position="305"/>
        <end position="339"/>
    </location>
</feature>
<feature type="compositionally biased region" description="Polar residues" evidence="1">
    <location>
        <begin position="323"/>
        <end position="339"/>
    </location>
</feature>
<sequence>MKISSYLALSPLAGVANTLAITEAIKRPNAGYVHQPESTPMVEFLDDLRHLALGKRQATSTEDITYTLVNSPDSTCGFLSGSPGNAITCSNGEKCSWELAHVTGIFCGTSAYNRCLDRSDALDTKLCNDVCQSNSYNLLCTDKSAPFCGTYAYESGVRGFRCASSTLTGEQSVSFMYNGQKDRKFSTTYISDEVTTTTTSETTESSSQEQGSATSTTSATTTSGEPEPQNTGGGGGSKTNVGAIVGGAIGGFVVLSLIVLGIIWFMRRNKKNGNSPPQQPTPAVVPQPHVPQTPADTVPPMSQHYAKSGVTSPTQSEWRDSMVTAQSPGSPVSNMTWTGQYPAQGQGVYHEMPQGGSYGR</sequence>
<dbReference type="AlphaFoldDB" id="A0A9P7GSJ6"/>
<evidence type="ECO:0000313" key="3">
    <source>
        <dbReference type="EMBL" id="KAG5655463.1"/>
    </source>
</evidence>
<reference evidence="3" key="1">
    <citation type="submission" date="2021-04" db="EMBL/GenBank/DDBJ databases">
        <title>Draft genome of Fusarium avenaceum strain F156N33, isolated from an atmospheric sample in Virginia.</title>
        <authorList>
            <person name="Yang S."/>
            <person name="Vinatzer B.A."/>
            <person name="Coleman J."/>
        </authorList>
    </citation>
    <scope>NUCLEOTIDE SEQUENCE</scope>
    <source>
        <strain evidence="3">F156N33</strain>
    </source>
</reference>
<keyword evidence="4" id="KW-1185">Reference proteome</keyword>
<accession>A0A9P7GSJ6</accession>
<feature type="compositionally biased region" description="Low complexity" evidence="1">
    <location>
        <begin position="195"/>
        <end position="225"/>
    </location>
</feature>
<feature type="region of interest" description="Disordered" evidence="1">
    <location>
        <begin position="195"/>
        <end position="236"/>
    </location>
</feature>
<gene>
    <name evidence="3" type="ORF">KAF25_000712</name>
</gene>
<evidence type="ECO:0000256" key="1">
    <source>
        <dbReference type="SAM" id="MobiDB-lite"/>
    </source>
</evidence>
<protein>
    <recommendedName>
        <fullName evidence="5">Mid2 domain-containing protein</fullName>
    </recommendedName>
</protein>
<keyword evidence="2" id="KW-0812">Transmembrane</keyword>
<evidence type="ECO:0000256" key="2">
    <source>
        <dbReference type="SAM" id="Phobius"/>
    </source>
</evidence>
<organism evidence="3 4">
    <name type="scientific">Fusarium avenaceum</name>
    <dbReference type="NCBI Taxonomy" id="40199"/>
    <lineage>
        <taxon>Eukaryota</taxon>
        <taxon>Fungi</taxon>
        <taxon>Dikarya</taxon>
        <taxon>Ascomycota</taxon>
        <taxon>Pezizomycotina</taxon>
        <taxon>Sordariomycetes</taxon>
        <taxon>Hypocreomycetidae</taxon>
        <taxon>Hypocreales</taxon>
        <taxon>Nectriaceae</taxon>
        <taxon>Fusarium</taxon>
        <taxon>Fusarium tricinctum species complex</taxon>
    </lineage>
</organism>
<comment type="caution">
    <text evidence="3">The sequence shown here is derived from an EMBL/GenBank/DDBJ whole genome shotgun (WGS) entry which is preliminary data.</text>
</comment>
<keyword evidence="2" id="KW-0472">Membrane</keyword>
<proteinExistence type="predicted"/>
<evidence type="ECO:0008006" key="5">
    <source>
        <dbReference type="Google" id="ProtNLM"/>
    </source>
</evidence>
<evidence type="ECO:0000313" key="4">
    <source>
        <dbReference type="Proteomes" id="UP000782241"/>
    </source>
</evidence>
<dbReference type="EMBL" id="JAGPUO010000029">
    <property type="protein sequence ID" value="KAG5655463.1"/>
    <property type="molecule type" value="Genomic_DNA"/>
</dbReference>
<name>A0A9P7GSJ6_9HYPO</name>
<dbReference type="Proteomes" id="UP000782241">
    <property type="component" value="Unassembled WGS sequence"/>
</dbReference>
<keyword evidence="2" id="KW-1133">Transmembrane helix</keyword>